<keyword evidence="1" id="KW-1133">Transmembrane helix</keyword>
<dbReference type="CDD" id="cd14939">
    <property type="entry name" value="7tmD_STE2"/>
    <property type="match status" value="1"/>
</dbReference>
<feature type="transmembrane region" description="Helical" evidence="1">
    <location>
        <begin position="188"/>
        <end position="217"/>
    </location>
</feature>
<evidence type="ECO:0000313" key="3">
    <source>
        <dbReference type="Proteomes" id="UP001610432"/>
    </source>
</evidence>
<evidence type="ECO:0000313" key="2">
    <source>
        <dbReference type="EMBL" id="KAL2867315.1"/>
    </source>
</evidence>
<dbReference type="PRINTS" id="PR00250">
    <property type="entry name" value="GPCRSTE2"/>
</dbReference>
<dbReference type="InterPro" id="IPR027458">
    <property type="entry name" value="STE2_TM1-TM2_sf"/>
</dbReference>
<dbReference type="RefSeq" id="XP_070886294.1">
    <property type="nucleotide sequence ID" value="XM_071035518.1"/>
</dbReference>
<comment type="caution">
    <text evidence="2">The sequence shown here is derived from an EMBL/GenBank/DDBJ whole genome shotgun (WGS) entry which is preliminary data.</text>
</comment>
<protein>
    <submittedName>
        <fullName evidence="2">Fungal pheromone mating factor STE2 GPCR-domain-containing protein</fullName>
    </submittedName>
</protein>
<feature type="transmembrane region" description="Helical" evidence="1">
    <location>
        <begin position="310"/>
        <end position="331"/>
    </location>
</feature>
<name>A0ABR4LS10_9EURO</name>
<accession>A0ABR4LS10</accession>
<organism evidence="2 3">
    <name type="scientific">Aspergillus lucknowensis</name>
    <dbReference type="NCBI Taxonomy" id="176173"/>
    <lineage>
        <taxon>Eukaryota</taxon>
        <taxon>Fungi</taxon>
        <taxon>Dikarya</taxon>
        <taxon>Ascomycota</taxon>
        <taxon>Pezizomycotina</taxon>
        <taxon>Eurotiomycetes</taxon>
        <taxon>Eurotiomycetidae</taxon>
        <taxon>Eurotiales</taxon>
        <taxon>Aspergillaceae</taxon>
        <taxon>Aspergillus</taxon>
        <taxon>Aspergillus subgen. Nidulantes</taxon>
    </lineage>
</organism>
<feature type="transmembrane region" description="Helical" evidence="1">
    <location>
        <begin position="229"/>
        <end position="247"/>
    </location>
</feature>
<feature type="transmembrane region" description="Helical" evidence="1">
    <location>
        <begin position="267"/>
        <end position="290"/>
    </location>
</feature>
<dbReference type="GeneID" id="98150590"/>
<dbReference type="Proteomes" id="UP001610432">
    <property type="component" value="Unassembled WGS sequence"/>
</dbReference>
<reference evidence="2 3" key="1">
    <citation type="submission" date="2024-07" db="EMBL/GenBank/DDBJ databases">
        <title>Section-level genome sequencing and comparative genomics of Aspergillus sections Usti and Cavernicolus.</title>
        <authorList>
            <consortium name="Lawrence Berkeley National Laboratory"/>
            <person name="Nybo J.L."/>
            <person name="Vesth T.C."/>
            <person name="Theobald S."/>
            <person name="Frisvad J.C."/>
            <person name="Larsen T.O."/>
            <person name="Kjaerboelling I."/>
            <person name="Rothschild-Mancinelli K."/>
            <person name="Lyhne E.K."/>
            <person name="Kogle M.E."/>
            <person name="Barry K."/>
            <person name="Clum A."/>
            <person name="Na H."/>
            <person name="Ledsgaard L."/>
            <person name="Lin J."/>
            <person name="Lipzen A."/>
            <person name="Kuo A."/>
            <person name="Riley R."/>
            <person name="Mondo S."/>
            <person name="Labutti K."/>
            <person name="Haridas S."/>
            <person name="Pangalinan J."/>
            <person name="Salamov A.A."/>
            <person name="Simmons B.A."/>
            <person name="Magnuson J.K."/>
            <person name="Chen J."/>
            <person name="Drula E."/>
            <person name="Henrissat B."/>
            <person name="Wiebenga A."/>
            <person name="Lubbers R.J."/>
            <person name="Gomes A.C."/>
            <person name="Macurrencykelacurrency M.R."/>
            <person name="Stajich J."/>
            <person name="Grigoriev I.V."/>
            <person name="Mortensen U.H."/>
            <person name="De Vries R.P."/>
            <person name="Baker S.E."/>
            <person name="Andersen M.R."/>
        </authorList>
    </citation>
    <scope>NUCLEOTIDE SEQUENCE [LARGE SCALE GENOMIC DNA]</scope>
    <source>
        <strain evidence="2 3">CBS 449.75</strain>
    </source>
</reference>
<keyword evidence="1" id="KW-0812">Transmembrane</keyword>
<dbReference type="Gene3D" id="1.10.287.920">
    <property type="entry name" value="Pheromone alpha factor receptor"/>
    <property type="match status" value="1"/>
</dbReference>
<sequence>MDLMTEGRENITGVERSSVSLKLLYGHFRLQAIHSRLFAILVNRPYLARTNYLDRSPAKLTDHPASYLRPALVIMASDFDAWNQNVTFHFPDGSPFDVPIYAINNFAQYSIRICVNYGAQLGASVILLVILLLLTKSEKRASYVFWLNCLALLLNLARLLCQIIFFTSPFTEAYTYFAADYSRIPASAYANSILSVIFTSLLLTFIEVSLVLQVQVVCANLRRKYRRPLLGMSVIVALIPIAFRYWYSVKNIQSILDVLSPEPLVWLESTCNIVITVSVCFFCAVFVTKLGFAIRLRRKLGLTDFGPMKVIFVMGCQTMVIPAIFSIVHYATDIPELSSNVLTLVTLSLPLSSIWAGTTLEKPGAASSSGRNMWQVLSCSGLKGSRQTSSTSTSSNSAKPCTKCYSDSALLTNGARKTRVSSDASAARYGIAVEHNISIESTRRESFGDV</sequence>
<evidence type="ECO:0000256" key="1">
    <source>
        <dbReference type="SAM" id="Phobius"/>
    </source>
</evidence>
<dbReference type="PANTHER" id="PTHR28009:SF1">
    <property type="entry name" value="PHEROMONE ALPHA FACTOR RECEPTOR"/>
    <property type="match status" value="1"/>
</dbReference>
<proteinExistence type="predicted"/>
<dbReference type="PANTHER" id="PTHR28009">
    <property type="entry name" value="PHEROMONE ALPHA FACTOR RECEPTOR"/>
    <property type="match status" value="1"/>
</dbReference>
<dbReference type="InterPro" id="IPR000366">
    <property type="entry name" value="GPCR_STE2"/>
</dbReference>
<dbReference type="Pfam" id="PF02116">
    <property type="entry name" value="STE2"/>
    <property type="match status" value="1"/>
</dbReference>
<keyword evidence="1" id="KW-0472">Membrane</keyword>
<gene>
    <name evidence="2" type="ORF">BJX67DRAFT_82819</name>
</gene>
<feature type="transmembrane region" description="Helical" evidence="1">
    <location>
        <begin position="146"/>
        <end position="168"/>
    </location>
</feature>
<keyword evidence="3" id="KW-1185">Reference proteome</keyword>
<feature type="transmembrane region" description="Helical" evidence="1">
    <location>
        <begin position="117"/>
        <end position="134"/>
    </location>
</feature>
<dbReference type="EMBL" id="JBFXLQ010000019">
    <property type="protein sequence ID" value="KAL2867315.1"/>
    <property type="molecule type" value="Genomic_DNA"/>
</dbReference>